<gene>
    <name evidence="2" type="ORF">Y5S_02687</name>
</gene>
<name>A0A095SHY8_9GAMM</name>
<organism evidence="2 3">
    <name type="scientific">Alcanivorax nanhaiticus</name>
    <dbReference type="NCBI Taxonomy" id="1177154"/>
    <lineage>
        <taxon>Bacteria</taxon>
        <taxon>Pseudomonadati</taxon>
        <taxon>Pseudomonadota</taxon>
        <taxon>Gammaproteobacteria</taxon>
        <taxon>Oceanospirillales</taxon>
        <taxon>Alcanivoracaceae</taxon>
        <taxon>Alcanivorax</taxon>
    </lineage>
</organism>
<keyword evidence="1" id="KW-0732">Signal</keyword>
<dbReference type="InterPro" id="IPR010824">
    <property type="entry name" value="DUF1425"/>
</dbReference>
<dbReference type="Pfam" id="PF07233">
    <property type="entry name" value="DUF1425"/>
    <property type="match status" value="1"/>
</dbReference>
<dbReference type="InterPro" id="IPR038483">
    <property type="entry name" value="YcfL-like_sf"/>
</dbReference>
<accession>A0A095SHY8</accession>
<evidence type="ECO:0008006" key="4">
    <source>
        <dbReference type="Google" id="ProtNLM"/>
    </source>
</evidence>
<feature type="signal peptide" evidence="1">
    <location>
        <begin position="1"/>
        <end position="28"/>
    </location>
</feature>
<dbReference type="PROSITE" id="PS51257">
    <property type="entry name" value="PROKAR_LIPOPROTEIN"/>
    <property type="match status" value="1"/>
</dbReference>
<dbReference type="AlphaFoldDB" id="A0A095SHY8"/>
<feature type="chain" id="PRO_5001917987" description="Lipoprotein" evidence="1">
    <location>
        <begin position="29"/>
        <end position="132"/>
    </location>
</feature>
<evidence type="ECO:0000313" key="2">
    <source>
        <dbReference type="EMBL" id="KGD64147.1"/>
    </source>
</evidence>
<comment type="caution">
    <text evidence="2">The sequence shown here is derived from an EMBL/GenBank/DDBJ whole genome shotgun (WGS) entry which is preliminary data.</text>
</comment>
<keyword evidence="3" id="KW-1185">Reference proteome</keyword>
<dbReference type="Gene3D" id="2.60.40.3230">
    <property type="match status" value="1"/>
</dbReference>
<dbReference type="RefSeq" id="WP_035233684.1">
    <property type="nucleotide sequence ID" value="NZ_ARXV01000011.1"/>
</dbReference>
<dbReference type="PATRIC" id="fig|1177154.3.peg.2720"/>
<dbReference type="Proteomes" id="UP000029444">
    <property type="component" value="Unassembled WGS sequence"/>
</dbReference>
<evidence type="ECO:0000313" key="3">
    <source>
        <dbReference type="Proteomes" id="UP000029444"/>
    </source>
</evidence>
<protein>
    <recommendedName>
        <fullName evidence="4">Lipoprotein</fullName>
    </recommendedName>
</protein>
<evidence type="ECO:0000256" key="1">
    <source>
        <dbReference type="SAM" id="SignalP"/>
    </source>
</evidence>
<sequence length="132" mass="14812">MSIFRPMMALLVALLLAACSASNMGQMAVDENGEMVTQVHSNNSLLASRLSIADLRQKKVGDLLYVQATLENGWKFRLDFQYKIKFFDADGFELEPEAQPWRQVVMAGRSMNSVKAIAPNPSAVQFEIWVQE</sequence>
<dbReference type="STRING" id="1177154.Y5S_02687"/>
<dbReference type="OrthoDB" id="5616034at2"/>
<dbReference type="CDD" id="cd09030">
    <property type="entry name" value="DUF1425"/>
    <property type="match status" value="1"/>
</dbReference>
<reference evidence="2 3" key="1">
    <citation type="submission" date="2012-09" db="EMBL/GenBank/DDBJ databases">
        <title>Genome Sequence of alkane-degrading Bacterium Alcanivorax sp. 19-m-6.</title>
        <authorList>
            <person name="Lai Q."/>
            <person name="Shao Z."/>
        </authorList>
    </citation>
    <scope>NUCLEOTIDE SEQUENCE [LARGE SCALE GENOMIC DNA]</scope>
    <source>
        <strain evidence="2 3">19-m-6</strain>
    </source>
</reference>
<dbReference type="eggNOG" id="COG5633">
    <property type="taxonomic scope" value="Bacteria"/>
</dbReference>
<proteinExistence type="predicted"/>
<dbReference type="EMBL" id="ARXV01000011">
    <property type="protein sequence ID" value="KGD64147.1"/>
    <property type="molecule type" value="Genomic_DNA"/>
</dbReference>